<comment type="cofactor">
    <cofactor evidence="2">
        <name>Zn(2+)</name>
        <dbReference type="ChEBI" id="CHEBI:29105"/>
    </cofactor>
</comment>
<evidence type="ECO:0000256" key="6">
    <source>
        <dbReference type="ARBA" id="ARBA00022602"/>
    </source>
</evidence>
<name>A0ABR4P3J5_9HELO</name>
<keyword evidence="16" id="KW-1185">Reference proteome</keyword>
<dbReference type="InterPro" id="IPR041960">
    <property type="entry name" value="GGTase_I_beta"/>
</dbReference>
<reference evidence="15 16" key="1">
    <citation type="submission" date="2024-06" db="EMBL/GenBank/DDBJ databases">
        <title>Complete genome of Phlyctema vagabunda strain 19-DSS-EL-015.</title>
        <authorList>
            <person name="Fiorenzani C."/>
        </authorList>
    </citation>
    <scope>NUCLEOTIDE SEQUENCE [LARGE SCALE GENOMIC DNA]</scope>
    <source>
        <strain evidence="15 16">19-DSS-EL-015</strain>
    </source>
</reference>
<dbReference type="Gene3D" id="1.50.10.20">
    <property type="match status" value="1"/>
</dbReference>
<keyword evidence="10" id="KW-0862">Zinc</keyword>
<evidence type="ECO:0000256" key="5">
    <source>
        <dbReference type="ARBA" id="ARBA00020603"/>
    </source>
</evidence>
<evidence type="ECO:0000256" key="8">
    <source>
        <dbReference type="ARBA" id="ARBA00022723"/>
    </source>
</evidence>
<keyword evidence="9" id="KW-0677">Repeat</keyword>
<organism evidence="15 16">
    <name type="scientific">Phlyctema vagabunda</name>
    <dbReference type="NCBI Taxonomy" id="108571"/>
    <lineage>
        <taxon>Eukaryota</taxon>
        <taxon>Fungi</taxon>
        <taxon>Dikarya</taxon>
        <taxon>Ascomycota</taxon>
        <taxon>Pezizomycotina</taxon>
        <taxon>Leotiomycetes</taxon>
        <taxon>Helotiales</taxon>
        <taxon>Dermateaceae</taxon>
        <taxon>Phlyctema</taxon>
    </lineage>
</organism>
<dbReference type="InterPro" id="IPR001330">
    <property type="entry name" value="Prenyltrans"/>
</dbReference>
<evidence type="ECO:0000256" key="9">
    <source>
        <dbReference type="ARBA" id="ARBA00022737"/>
    </source>
</evidence>
<gene>
    <name evidence="15" type="ORF">PVAG01_10877</name>
</gene>
<evidence type="ECO:0000259" key="14">
    <source>
        <dbReference type="Pfam" id="PF00432"/>
    </source>
</evidence>
<keyword evidence="6" id="KW-0637">Prenyltransferase</keyword>
<evidence type="ECO:0000256" key="11">
    <source>
        <dbReference type="ARBA" id="ARBA00022842"/>
    </source>
</evidence>
<comment type="similarity">
    <text evidence="3">Belongs to the protein prenyltransferase subunit beta family.</text>
</comment>
<evidence type="ECO:0000256" key="1">
    <source>
        <dbReference type="ARBA" id="ARBA00001946"/>
    </source>
</evidence>
<evidence type="ECO:0000256" key="2">
    <source>
        <dbReference type="ARBA" id="ARBA00001947"/>
    </source>
</evidence>
<evidence type="ECO:0000256" key="7">
    <source>
        <dbReference type="ARBA" id="ARBA00022679"/>
    </source>
</evidence>
<keyword evidence="11" id="KW-0460">Magnesium</keyword>
<dbReference type="Proteomes" id="UP001629113">
    <property type="component" value="Unassembled WGS sequence"/>
</dbReference>
<evidence type="ECO:0000256" key="4">
    <source>
        <dbReference type="ARBA" id="ARBA00012700"/>
    </source>
</evidence>
<keyword evidence="7" id="KW-0808">Transferase</keyword>
<dbReference type="InterPro" id="IPR008930">
    <property type="entry name" value="Terpenoid_cyclase/PrenylTrfase"/>
</dbReference>
<proteinExistence type="inferred from homology"/>
<dbReference type="EMBL" id="JBFCZG010000010">
    <property type="protein sequence ID" value="KAL3417867.1"/>
    <property type="molecule type" value="Genomic_DNA"/>
</dbReference>
<feature type="domain" description="Prenyltransferase alpha-alpha toroid" evidence="14">
    <location>
        <begin position="6"/>
        <end position="402"/>
    </location>
</feature>
<dbReference type="CDD" id="cd02895">
    <property type="entry name" value="GGTase-I"/>
    <property type="match status" value="1"/>
</dbReference>
<evidence type="ECO:0000256" key="13">
    <source>
        <dbReference type="SAM" id="MobiDB-lite"/>
    </source>
</evidence>
<dbReference type="InterPro" id="IPR045089">
    <property type="entry name" value="PGGT1B-like"/>
</dbReference>
<dbReference type="Pfam" id="PF00432">
    <property type="entry name" value="Prenyltrans"/>
    <property type="match status" value="1"/>
</dbReference>
<dbReference type="SUPFAM" id="SSF48239">
    <property type="entry name" value="Terpenoid cyclases/Protein prenyltransferases"/>
    <property type="match status" value="1"/>
</dbReference>
<sequence>MEEPKLNIEQHVKYWQRCLKTLLPTQYTSTDSSRMSLAFFILSALDLLSAGAETLPSSSRFNLSNWILSCQHPSGGFCGSPNHKYPNEFYVGAGTEKREMDPANLPATFFALLSLAFVENGRPFARVRRRQTLNWLASLQREDGSFGELIRHGKIEGGKDMRYCYCAAAVRWMLRDDLRKDDVHDIDVEKLVDHIRSGQTYDGGFSESSQHEAHAGYTYCATAALSMLDRLPDLSTATSSKPQKSDEPLPGLTDLPNTIRWLVSRQLESEEEEESDDEVEDSELRKQREALVGIHKDEEPPSLADITLDETQIVGFNGRCNKLADTCYSFWVTASLDILGQGQLVDSGSSRRFLLEQTQHRIGGFGKQPGNPPDIYHSYLGLAALATVKESTLKDFDPVLCISVQARDRIGQTS</sequence>
<dbReference type="PANTHER" id="PTHR11774:SF4">
    <property type="entry name" value="GERANYLGERANYL TRANSFERASE TYPE-1 SUBUNIT BETA"/>
    <property type="match status" value="1"/>
</dbReference>
<feature type="region of interest" description="Disordered" evidence="13">
    <location>
        <begin position="234"/>
        <end position="255"/>
    </location>
</feature>
<keyword evidence="8" id="KW-0479">Metal-binding</keyword>
<evidence type="ECO:0000256" key="3">
    <source>
        <dbReference type="ARBA" id="ARBA00010497"/>
    </source>
</evidence>
<comment type="cofactor">
    <cofactor evidence="1">
        <name>Mg(2+)</name>
        <dbReference type="ChEBI" id="CHEBI:18420"/>
    </cofactor>
</comment>
<protein>
    <recommendedName>
        <fullName evidence="5">Geranylgeranyl transferase type-1 subunit beta</fullName>
        <ecNumber evidence="4">2.5.1.59</ecNumber>
    </recommendedName>
    <alternativeName>
        <fullName evidence="12">Geranylgeranyl transferase type I subunit beta</fullName>
    </alternativeName>
</protein>
<evidence type="ECO:0000256" key="12">
    <source>
        <dbReference type="ARBA" id="ARBA00031713"/>
    </source>
</evidence>
<evidence type="ECO:0000313" key="16">
    <source>
        <dbReference type="Proteomes" id="UP001629113"/>
    </source>
</evidence>
<comment type="caution">
    <text evidence="15">The sequence shown here is derived from an EMBL/GenBank/DDBJ whole genome shotgun (WGS) entry which is preliminary data.</text>
</comment>
<dbReference type="PANTHER" id="PTHR11774">
    <property type="entry name" value="GERANYLGERANYL TRANSFERASE TYPE BETA SUBUNIT"/>
    <property type="match status" value="1"/>
</dbReference>
<evidence type="ECO:0000313" key="15">
    <source>
        <dbReference type="EMBL" id="KAL3417867.1"/>
    </source>
</evidence>
<dbReference type="EC" id="2.5.1.59" evidence="4"/>
<accession>A0ABR4P3J5</accession>
<evidence type="ECO:0000256" key="10">
    <source>
        <dbReference type="ARBA" id="ARBA00022833"/>
    </source>
</evidence>